<dbReference type="PANTHER" id="PTHR21180">
    <property type="entry name" value="ENDONUCLEASE/EXONUCLEASE/PHOSPHATASE FAMILY DOMAIN-CONTAINING PROTEIN 1"/>
    <property type="match status" value="1"/>
</dbReference>
<evidence type="ECO:0000256" key="1">
    <source>
        <dbReference type="SAM" id="Phobius"/>
    </source>
</evidence>
<dbReference type="InterPro" id="IPR051675">
    <property type="entry name" value="Endo/Exo/Phosphatase_dom_1"/>
</dbReference>
<feature type="domain" description="Helix-hairpin-helix DNA-binding motif class 1" evidence="2">
    <location>
        <begin position="157"/>
        <end position="176"/>
    </location>
</feature>
<organism evidence="3 4">
    <name type="scientific">Enterococcus rotai</name>
    <dbReference type="NCBI Taxonomy" id="118060"/>
    <lineage>
        <taxon>Bacteria</taxon>
        <taxon>Bacillati</taxon>
        <taxon>Bacillota</taxon>
        <taxon>Bacilli</taxon>
        <taxon>Lactobacillales</taxon>
        <taxon>Enterococcaceae</taxon>
        <taxon>Enterococcus</taxon>
    </lineage>
</organism>
<dbReference type="KEGG" id="erx:ATZ35_14190"/>
<proteinExistence type="predicted"/>
<dbReference type="EMBL" id="CP013655">
    <property type="protein sequence ID" value="ALS38254.1"/>
    <property type="molecule type" value="Genomic_DNA"/>
</dbReference>
<name>A0A0U2IUS0_9ENTE</name>
<evidence type="ECO:0000259" key="2">
    <source>
        <dbReference type="SMART" id="SM00278"/>
    </source>
</evidence>
<dbReference type="GO" id="GO:0015627">
    <property type="term" value="C:type II protein secretion system complex"/>
    <property type="evidence" value="ECO:0007669"/>
    <property type="project" value="TreeGrafter"/>
</dbReference>
<dbReference type="SUPFAM" id="SSF47781">
    <property type="entry name" value="RuvA domain 2-like"/>
    <property type="match status" value="1"/>
</dbReference>
<dbReference type="InterPro" id="IPR019554">
    <property type="entry name" value="Soluble_ligand-bd"/>
</dbReference>
<dbReference type="InterPro" id="IPR010994">
    <property type="entry name" value="RuvA_2-like"/>
</dbReference>
<evidence type="ECO:0000313" key="3">
    <source>
        <dbReference type="EMBL" id="ALS38254.1"/>
    </source>
</evidence>
<dbReference type="Gene3D" id="1.10.150.280">
    <property type="entry name" value="AF1531-like domain"/>
    <property type="match status" value="1"/>
</dbReference>
<dbReference type="GO" id="GO:0003677">
    <property type="term" value="F:DNA binding"/>
    <property type="evidence" value="ECO:0007669"/>
    <property type="project" value="InterPro"/>
</dbReference>
<dbReference type="RefSeq" id="WP_208927828.1">
    <property type="nucleotide sequence ID" value="NZ_CP013655.1"/>
</dbReference>
<dbReference type="Pfam" id="PF10531">
    <property type="entry name" value="SLBB"/>
    <property type="match status" value="1"/>
</dbReference>
<feature type="transmembrane region" description="Helical" evidence="1">
    <location>
        <begin position="12"/>
        <end position="33"/>
    </location>
</feature>
<dbReference type="NCBIfam" id="TIGR00426">
    <property type="entry name" value="competence protein ComEA helix-hairpin-helix repeat region"/>
    <property type="match status" value="1"/>
</dbReference>
<dbReference type="Proteomes" id="UP000067523">
    <property type="component" value="Chromosome"/>
</dbReference>
<dbReference type="GO" id="GO:0006281">
    <property type="term" value="P:DNA repair"/>
    <property type="evidence" value="ECO:0007669"/>
    <property type="project" value="InterPro"/>
</dbReference>
<dbReference type="SMART" id="SM00278">
    <property type="entry name" value="HhH1"/>
    <property type="match status" value="2"/>
</dbReference>
<dbReference type="GO" id="GO:0015628">
    <property type="term" value="P:protein secretion by the type II secretion system"/>
    <property type="evidence" value="ECO:0007669"/>
    <property type="project" value="TreeGrafter"/>
</dbReference>
<protein>
    <submittedName>
        <fullName evidence="3">ComEA protein</fullName>
    </submittedName>
</protein>
<dbReference type="InterPro" id="IPR004509">
    <property type="entry name" value="Competence_ComEA_HhH"/>
</dbReference>
<reference evidence="4" key="1">
    <citation type="submission" date="2015-12" db="EMBL/GenBank/DDBJ databases">
        <authorList>
            <person name="Lauer A."/>
            <person name="Humrighouse B."/>
            <person name="Loparev V."/>
            <person name="Shewmaker P.L."/>
            <person name="Whitney A.M."/>
            <person name="McLaughlin R.W."/>
        </authorList>
    </citation>
    <scope>NUCLEOTIDE SEQUENCE [LARGE SCALE GENOMIC DNA]</scope>
    <source>
        <strain evidence="4">LMG 26678</strain>
    </source>
</reference>
<dbReference type="PANTHER" id="PTHR21180:SF32">
    <property type="entry name" value="ENDONUCLEASE_EXONUCLEASE_PHOSPHATASE FAMILY DOMAIN-CONTAINING PROTEIN 1"/>
    <property type="match status" value="1"/>
</dbReference>
<gene>
    <name evidence="3" type="ORF">ATZ35_14190</name>
</gene>
<keyword evidence="1" id="KW-1133">Transmembrane helix</keyword>
<accession>A0A0U2IUS0</accession>
<feature type="domain" description="Helix-hairpin-helix DNA-binding motif class 1" evidence="2">
    <location>
        <begin position="187"/>
        <end position="206"/>
    </location>
</feature>
<dbReference type="STRING" id="118060.ATZ35_14190"/>
<dbReference type="Pfam" id="PF12836">
    <property type="entry name" value="HHH_3"/>
    <property type="match status" value="1"/>
</dbReference>
<keyword evidence="1" id="KW-0472">Membrane</keyword>
<dbReference type="InterPro" id="IPR003583">
    <property type="entry name" value="Hlx-hairpin-Hlx_DNA-bd_motif"/>
</dbReference>
<sequence length="209" mass="23536">MDYRELLKKYKQYLIVGMILVLLISGSIFFMIVNSKQKQVPNPDEALIMNSTSASQSLESESVSQQIYVDIKGAVKKPGMYEGKANMRVWDAVMLAGGVNEEADTKQVNFSERITDQMVIYVPQFGEEVQFSDQGSEAKENPSKDTSKVDLNQADESELQTLPSIGQKKAQEIIRYREEKGGFKTIDELKNISGFGEKTFEKLKESIKV</sequence>
<dbReference type="AlphaFoldDB" id="A0A0U2IUS0"/>
<keyword evidence="1" id="KW-0812">Transmembrane</keyword>
<evidence type="ECO:0000313" key="4">
    <source>
        <dbReference type="Proteomes" id="UP000067523"/>
    </source>
</evidence>
<keyword evidence="4" id="KW-1185">Reference proteome</keyword>